<dbReference type="VEuPathDB" id="FungiDB:Z519_10301"/>
<dbReference type="OrthoDB" id="268400at2759"/>
<feature type="transmembrane region" description="Helical" evidence="5">
    <location>
        <begin position="117"/>
        <end position="136"/>
    </location>
</feature>
<name>A0A0D2FQE5_CLAB1</name>
<keyword evidence="3 5" id="KW-1133">Transmembrane helix</keyword>
<dbReference type="GO" id="GO:0005886">
    <property type="term" value="C:plasma membrane"/>
    <property type="evidence" value="ECO:0007669"/>
    <property type="project" value="TreeGrafter"/>
</dbReference>
<feature type="transmembrane region" description="Helical" evidence="5">
    <location>
        <begin position="464"/>
        <end position="484"/>
    </location>
</feature>
<gene>
    <name evidence="6" type="ORF">Z519_10301</name>
</gene>
<keyword evidence="4 5" id="KW-0472">Membrane</keyword>
<feature type="transmembrane region" description="Helical" evidence="5">
    <location>
        <begin position="389"/>
        <end position="411"/>
    </location>
</feature>
<protein>
    <recommendedName>
        <fullName evidence="8">Major facilitator superfamily (MFS) profile domain-containing protein</fullName>
    </recommendedName>
</protein>
<evidence type="ECO:0000256" key="2">
    <source>
        <dbReference type="ARBA" id="ARBA00022692"/>
    </source>
</evidence>
<keyword evidence="2 5" id="KW-0812">Transmembrane</keyword>
<evidence type="ECO:0000256" key="4">
    <source>
        <dbReference type="ARBA" id="ARBA00023136"/>
    </source>
</evidence>
<evidence type="ECO:0000313" key="6">
    <source>
        <dbReference type="EMBL" id="KIW88817.1"/>
    </source>
</evidence>
<dbReference type="InterPro" id="IPR036259">
    <property type="entry name" value="MFS_trans_sf"/>
</dbReference>
<dbReference type="PANTHER" id="PTHR23502:SF139">
    <property type="entry name" value="MAJOR FACILITATOR SUPERFAMILY (MFS) PROFILE DOMAIN-CONTAINING PROTEIN-RELATED"/>
    <property type="match status" value="1"/>
</dbReference>
<dbReference type="SUPFAM" id="SSF103473">
    <property type="entry name" value="MFS general substrate transporter"/>
    <property type="match status" value="1"/>
</dbReference>
<dbReference type="Gene3D" id="1.20.1250.20">
    <property type="entry name" value="MFS general substrate transporter like domains"/>
    <property type="match status" value="1"/>
</dbReference>
<dbReference type="GO" id="GO:0022857">
    <property type="term" value="F:transmembrane transporter activity"/>
    <property type="evidence" value="ECO:0007669"/>
    <property type="project" value="InterPro"/>
</dbReference>
<feature type="transmembrane region" description="Helical" evidence="5">
    <location>
        <begin position="148"/>
        <end position="165"/>
    </location>
</feature>
<feature type="transmembrane region" description="Helical" evidence="5">
    <location>
        <begin position="524"/>
        <end position="548"/>
    </location>
</feature>
<reference evidence="6" key="1">
    <citation type="submission" date="2015-01" db="EMBL/GenBank/DDBJ databases">
        <title>The Genome Sequence of Cladophialophora bantiana CBS 173.52.</title>
        <authorList>
            <consortium name="The Broad Institute Genomics Platform"/>
            <person name="Cuomo C."/>
            <person name="de Hoog S."/>
            <person name="Gorbushina A."/>
            <person name="Stielow B."/>
            <person name="Teixiera M."/>
            <person name="Abouelleil A."/>
            <person name="Chapman S.B."/>
            <person name="Priest M."/>
            <person name="Young S.K."/>
            <person name="Wortman J."/>
            <person name="Nusbaum C."/>
            <person name="Birren B."/>
        </authorList>
    </citation>
    <scope>NUCLEOTIDE SEQUENCE [LARGE SCALE GENOMIC DNA]</scope>
    <source>
        <strain evidence="6">CBS 173.52</strain>
    </source>
</reference>
<dbReference type="PANTHER" id="PTHR23502">
    <property type="entry name" value="MAJOR FACILITATOR SUPERFAMILY"/>
    <property type="match status" value="1"/>
</dbReference>
<evidence type="ECO:0000256" key="1">
    <source>
        <dbReference type="ARBA" id="ARBA00004141"/>
    </source>
</evidence>
<organism evidence="6 7">
    <name type="scientific">Cladophialophora bantiana (strain ATCC 10958 / CBS 173.52 / CDC B-1940 / NIH 8579)</name>
    <name type="common">Xylohypha bantiana</name>
    <dbReference type="NCBI Taxonomy" id="1442370"/>
    <lineage>
        <taxon>Eukaryota</taxon>
        <taxon>Fungi</taxon>
        <taxon>Dikarya</taxon>
        <taxon>Ascomycota</taxon>
        <taxon>Pezizomycotina</taxon>
        <taxon>Eurotiomycetes</taxon>
        <taxon>Chaetothyriomycetidae</taxon>
        <taxon>Chaetothyriales</taxon>
        <taxon>Herpotrichiellaceae</taxon>
        <taxon>Cladophialophora</taxon>
    </lineage>
</organism>
<dbReference type="RefSeq" id="XP_016615486.1">
    <property type="nucleotide sequence ID" value="XM_016768018.1"/>
</dbReference>
<evidence type="ECO:0000313" key="7">
    <source>
        <dbReference type="Proteomes" id="UP000053789"/>
    </source>
</evidence>
<dbReference type="AlphaFoldDB" id="A0A0D2FQE5"/>
<dbReference type="InterPro" id="IPR011701">
    <property type="entry name" value="MFS"/>
</dbReference>
<feature type="transmembrane region" description="Helical" evidence="5">
    <location>
        <begin position="353"/>
        <end position="374"/>
    </location>
</feature>
<dbReference type="HOGENOM" id="CLU_008455_13_4_1"/>
<feature type="transmembrane region" description="Helical" evidence="5">
    <location>
        <begin position="432"/>
        <end position="452"/>
    </location>
</feature>
<evidence type="ECO:0008006" key="8">
    <source>
        <dbReference type="Google" id="ProtNLM"/>
    </source>
</evidence>
<dbReference type="GeneID" id="27703229"/>
<dbReference type="EMBL" id="KN846997">
    <property type="protein sequence ID" value="KIW88817.1"/>
    <property type="molecule type" value="Genomic_DNA"/>
</dbReference>
<dbReference type="Pfam" id="PF07690">
    <property type="entry name" value="MFS_1"/>
    <property type="match status" value="1"/>
</dbReference>
<feature type="transmembrane region" description="Helical" evidence="5">
    <location>
        <begin position="77"/>
        <end position="105"/>
    </location>
</feature>
<feature type="transmembrane region" description="Helical" evidence="5">
    <location>
        <begin position="496"/>
        <end position="518"/>
    </location>
</feature>
<comment type="subcellular location">
    <subcellularLocation>
        <location evidence="1">Membrane</location>
        <topology evidence="1">Multi-pass membrane protein</topology>
    </subcellularLocation>
</comment>
<proteinExistence type="predicted"/>
<evidence type="ECO:0000256" key="3">
    <source>
        <dbReference type="ARBA" id="ARBA00022989"/>
    </source>
</evidence>
<feature type="transmembrane region" description="Helical" evidence="5">
    <location>
        <begin position="236"/>
        <end position="257"/>
    </location>
</feature>
<keyword evidence="7" id="KW-1185">Reference proteome</keyword>
<sequence length="568" mass="61878">MDELKIVPTSDGGKPVSASLYVEHIAKQATQIPVSCEATQHIEGDAFLVDKHGRVRKLPVPSDDPSDPLRFRWWEKYAIVFCCCWFSTMGLSLASGLGSILTVFFKLYIPQGKTPNEVTYLLTVPALCIGLGNYIILPLSLAYGRRPIFLLSVIVLLAATIASATQNSYNGHLASRVFQGLATGASESLLPLMLTEVTFLHERGKIFGLYWTVMNILTSVLNLSSSYETAALGWRWYYWVFVITASAGLVFAVFGAFETRFSRPAANIDGRIVVTDDFGVTHFIPDDQVQEYYDRLGIESSPGGPTPCGVDGTATRTTYLQKLKPWSTPHPQPLKTILLSWTHMLQAMTSPGILYSVLISSIALGCSVDLSLSYDSILQGQYGWKPQNIGLINVGSVVGSFIGTAYCTLFGEKLVMWLAKRNRGVHRPEHRLVVLALPAALAVAMLVLYGSAAEGGSSYWGTVISYSLYQSSFICVLIVSTTFAAEASSKHPGPALVVVVGTKNIVSFGATYGFTPMVNGGGYYWAYGVLAGIFGAISLLGIPVYLLNPKWRDYMTKRDEKHGVTSSD</sequence>
<dbReference type="Proteomes" id="UP000053789">
    <property type="component" value="Unassembled WGS sequence"/>
</dbReference>
<accession>A0A0D2FQE5</accession>
<evidence type="ECO:0000256" key="5">
    <source>
        <dbReference type="SAM" id="Phobius"/>
    </source>
</evidence>